<evidence type="ECO:0000313" key="1">
    <source>
        <dbReference type="EMBL" id="MBA2872530.1"/>
    </source>
</evidence>
<sequence>MTNARCQRRCDLLFGKAEQKYTLHSNENADLDTLFKKWPEAKTLYEWAPFVVIVDDNKKLSIYDPRFYRNGQSFLFKYEK</sequence>
<dbReference type="Proteomes" id="UP000580891">
    <property type="component" value="Unassembled WGS sequence"/>
</dbReference>
<protein>
    <submittedName>
        <fullName evidence="1">Uncharacterized protein</fullName>
    </submittedName>
</protein>
<organism evidence="1 2">
    <name type="scientific">[Anoxybacillus] calidus</name>
    <dbReference type="NCBI Taxonomy" id="575178"/>
    <lineage>
        <taxon>Bacteria</taxon>
        <taxon>Bacillati</taxon>
        <taxon>Bacillota</taxon>
        <taxon>Bacilli</taxon>
        <taxon>Bacillales</taxon>
        <taxon>Anoxybacillaceae</taxon>
        <taxon>Paranoxybacillus</taxon>
    </lineage>
</organism>
<gene>
    <name evidence="1" type="ORF">HNQ85_002841</name>
</gene>
<dbReference type="AlphaFoldDB" id="A0A7W0BWE9"/>
<comment type="caution">
    <text evidence="1">The sequence shown here is derived from an EMBL/GenBank/DDBJ whole genome shotgun (WGS) entry which is preliminary data.</text>
</comment>
<accession>A0A7W0BWE9</accession>
<name>A0A7W0BWE9_9BACL</name>
<keyword evidence="2" id="KW-1185">Reference proteome</keyword>
<dbReference type="EMBL" id="JACDUU010000007">
    <property type="protein sequence ID" value="MBA2872530.1"/>
    <property type="molecule type" value="Genomic_DNA"/>
</dbReference>
<reference evidence="1 2" key="1">
    <citation type="submission" date="2020-07" db="EMBL/GenBank/DDBJ databases">
        <title>Genomic Encyclopedia of Type Strains, Phase IV (KMG-IV): sequencing the most valuable type-strain genomes for metagenomic binning, comparative biology and taxonomic classification.</title>
        <authorList>
            <person name="Goeker M."/>
        </authorList>
    </citation>
    <scope>NUCLEOTIDE SEQUENCE [LARGE SCALE GENOMIC DNA]</scope>
    <source>
        <strain evidence="1 2">DSM 25220</strain>
    </source>
</reference>
<evidence type="ECO:0000313" key="2">
    <source>
        <dbReference type="Proteomes" id="UP000580891"/>
    </source>
</evidence>
<proteinExistence type="predicted"/>